<sequence>MKWRHVWRNMSYFFCLIVLSLFGIIFNTSSSLFVTNVAFMLIVLSLLSLAWPLKKLQIEHSAQQIHAHDSQQPLQLVLQGRGFFPRIVIKSPTEPLLSTIYYGQKTPFTWSQALDRGVYTSMPLAVTASDFFGIAKKSRRLKWHQPLVVGPQIETDFANKIAAALVQMVQAAAQDTALTSMDLQSLRNYRVGDPINMIDWKITAKEDNIIIRKNEPEKRVHWQGIFLGEPDDAFEIRLGTFFSLAANTTLWERSLYVTDRIYEAPTWTELAELQASPVALKNLMATSPSPKQTLIIFGSQQLTYDGLKTQFGKTALIYVQVNDQAASIQSARMNLVVARRDEHAQVAS</sequence>
<dbReference type="EMBL" id="JBHTOF010000032">
    <property type="protein sequence ID" value="MFD1465377.1"/>
    <property type="molecule type" value="Genomic_DNA"/>
</dbReference>
<name>A0ABW4DL57_9LACO</name>
<evidence type="ECO:0000256" key="1">
    <source>
        <dbReference type="SAM" id="Phobius"/>
    </source>
</evidence>
<evidence type="ECO:0000313" key="3">
    <source>
        <dbReference type="EMBL" id="MFD1465377.1"/>
    </source>
</evidence>
<accession>A0ABW4DL57</accession>
<evidence type="ECO:0000259" key="2">
    <source>
        <dbReference type="Pfam" id="PF01882"/>
    </source>
</evidence>
<dbReference type="PANTHER" id="PTHR34351">
    <property type="entry name" value="SLR1927 PROTEIN-RELATED"/>
    <property type="match status" value="1"/>
</dbReference>
<keyword evidence="4" id="KW-1185">Reference proteome</keyword>
<evidence type="ECO:0000313" key="4">
    <source>
        <dbReference type="Proteomes" id="UP001597244"/>
    </source>
</evidence>
<organism evidence="3 4">
    <name type="scientific">Lapidilactobacillus mulanensis</name>
    <dbReference type="NCBI Taxonomy" id="2485999"/>
    <lineage>
        <taxon>Bacteria</taxon>
        <taxon>Bacillati</taxon>
        <taxon>Bacillota</taxon>
        <taxon>Bacilli</taxon>
        <taxon>Lactobacillales</taxon>
        <taxon>Lactobacillaceae</taxon>
        <taxon>Lapidilactobacillus</taxon>
    </lineage>
</organism>
<keyword evidence="1" id="KW-1133">Transmembrane helix</keyword>
<feature type="domain" description="DUF58" evidence="2">
    <location>
        <begin position="186"/>
        <end position="219"/>
    </location>
</feature>
<feature type="transmembrane region" description="Helical" evidence="1">
    <location>
        <begin position="7"/>
        <end position="26"/>
    </location>
</feature>
<dbReference type="RefSeq" id="WP_125576722.1">
    <property type="nucleotide sequence ID" value="NZ_JBHTOF010000032.1"/>
</dbReference>
<comment type="caution">
    <text evidence="3">The sequence shown here is derived from an EMBL/GenBank/DDBJ whole genome shotgun (WGS) entry which is preliminary data.</text>
</comment>
<protein>
    <submittedName>
        <fullName evidence="3">DUF58 domain-containing protein</fullName>
    </submittedName>
</protein>
<dbReference type="PANTHER" id="PTHR34351:SF2">
    <property type="entry name" value="DUF58 DOMAIN-CONTAINING PROTEIN"/>
    <property type="match status" value="1"/>
</dbReference>
<keyword evidence="1" id="KW-0812">Transmembrane</keyword>
<proteinExistence type="predicted"/>
<keyword evidence="1" id="KW-0472">Membrane</keyword>
<gene>
    <name evidence="3" type="ORF">ACFQ4L_04625</name>
</gene>
<dbReference type="InterPro" id="IPR002881">
    <property type="entry name" value="DUF58"/>
</dbReference>
<dbReference type="Pfam" id="PF01882">
    <property type="entry name" value="DUF58"/>
    <property type="match status" value="1"/>
</dbReference>
<dbReference type="Proteomes" id="UP001597244">
    <property type="component" value="Unassembled WGS sequence"/>
</dbReference>
<reference evidence="4" key="1">
    <citation type="journal article" date="2019" name="Int. J. Syst. Evol. Microbiol.">
        <title>The Global Catalogue of Microorganisms (GCM) 10K type strain sequencing project: providing services to taxonomists for standard genome sequencing and annotation.</title>
        <authorList>
            <consortium name="The Broad Institute Genomics Platform"/>
            <consortium name="The Broad Institute Genome Sequencing Center for Infectious Disease"/>
            <person name="Wu L."/>
            <person name="Ma J."/>
        </authorList>
    </citation>
    <scope>NUCLEOTIDE SEQUENCE [LARGE SCALE GENOMIC DNA]</scope>
    <source>
        <strain evidence="4">CCM 8951</strain>
    </source>
</reference>